<name>K0PSS0_9HYPH</name>
<gene>
    <name evidence="1" type="ORF">BN77_p40047</name>
</gene>
<dbReference type="HOGENOM" id="CLU_2901146_0_0_5"/>
<evidence type="ECO:0000313" key="2">
    <source>
        <dbReference type="Proteomes" id="UP000009319"/>
    </source>
</evidence>
<dbReference type="Proteomes" id="UP000009319">
    <property type="component" value="Unassembled WGS sequence"/>
</dbReference>
<accession>K0PSS0</accession>
<reference evidence="1 2" key="1">
    <citation type="journal article" date="2013" name="Genome Announc.">
        <title>Draft Genome Sequence of Rhizobium mesoamericanum STM3625, a Nitrogen-Fixing Symbiont of Mimosa pudica Isolated in French Guiana (South America).</title>
        <authorList>
            <person name="Moulin L."/>
            <person name="Mornico D."/>
            <person name="Melkonian R."/>
            <person name="Klonowska A."/>
        </authorList>
    </citation>
    <scope>NUCLEOTIDE SEQUENCE [LARGE SCALE GENOMIC DNA]</scope>
    <source>
        <strain evidence="1 2">STM3625</strain>
    </source>
</reference>
<dbReference type="EMBL" id="CANI01000063">
    <property type="protein sequence ID" value="CCM79786.1"/>
    <property type="molecule type" value="Genomic_DNA"/>
</dbReference>
<evidence type="ECO:0000313" key="1">
    <source>
        <dbReference type="EMBL" id="CCM79786.1"/>
    </source>
</evidence>
<sequence>MCPFCRVDSQLLRSRGLSLWFKGNNLSVLQIAIRISPAGLGYAEGHLLHKMSLRWGKLAFGV</sequence>
<comment type="caution">
    <text evidence="1">The sequence shown here is derived from an EMBL/GenBank/DDBJ whole genome shotgun (WGS) entry which is preliminary data.</text>
</comment>
<organism evidence="1 2">
    <name type="scientific">Rhizobium mesoamericanum STM3625</name>
    <dbReference type="NCBI Taxonomy" id="1211777"/>
    <lineage>
        <taxon>Bacteria</taxon>
        <taxon>Pseudomonadati</taxon>
        <taxon>Pseudomonadota</taxon>
        <taxon>Alphaproteobacteria</taxon>
        <taxon>Hyphomicrobiales</taxon>
        <taxon>Rhizobiaceae</taxon>
        <taxon>Rhizobium/Agrobacterium group</taxon>
        <taxon>Rhizobium</taxon>
    </lineage>
</organism>
<proteinExistence type="predicted"/>
<keyword evidence="2" id="KW-1185">Reference proteome</keyword>
<protein>
    <submittedName>
        <fullName evidence="1">Uncharacterized protein</fullName>
    </submittedName>
</protein>
<dbReference type="AlphaFoldDB" id="K0PSS0"/>